<feature type="binding site" evidence="8">
    <location>
        <position position="20"/>
    </location>
    <ligand>
        <name>GTP</name>
        <dbReference type="ChEBI" id="CHEBI:37565"/>
    </ligand>
</feature>
<evidence type="ECO:0000256" key="5">
    <source>
        <dbReference type="ARBA" id="ARBA00022842"/>
    </source>
</evidence>
<keyword evidence="11" id="KW-1185">Reference proteome</keyword>
<keyword evidence="4 8" id="KW-0547">Nucleotide-binding</keyword>
<dbReference type="InterPro" id="IPR013482">
    <property type="entry name" value="Molybde_CF_guanTrfase"/>
</dbReference>
<feature type="binding site" evidence="8">
    <location>
        <position position="97"/>
    </location>
    <ligand>
        <name>Mg(2+)</name>
        <dbReference type="ChEBI" id="CHEBI:18420"/>
    </ligand>
</feature>
<keyword evidence="7 8" id="KW-0501">Molybdenum cofactor biosynthesis</keyword>
<comment type="domain">
    <text evidence="8">The N-terminal domain determines nucleotide recognition and specific binding, while the C-terminal domain determines the specific binding to the target protein.</text>
</comment>
<comment type="subcellular location">
    <subcellularLocation>
        <location evidence="8">Cytoplasm</location>
    </subcellularLocation>
</comment>
<evidence type="ECO:0000256" key="2">
    <source>
        <dbReference type="ARBA" id="ARBA00022679"/>
    </source>
</evidence>
<organism evidence="10 11">
    <name type="scientific">Sporosarcina ureae</name>
    <dbReference type="NCBI Taxonomy" id="1571"/>
    <lineage>
        <taxon>Bacteria</taxon>
        <taxon>Bacillati</taxon>
        <taxon>Bacillota</taxon>
        <taxon>Bacilli</taxon>
        <taxon>Bacillales</taxon>
        <taxon>Caryophanaceae</taxon>
        <taxon>Sporosarcina</taxon>
    </lineage>
</organism>
<dbReference type="InterPro" id="IPR025877">
    <property type="entry name" value="MobA-like_NTP_Trfase"/>
</dbReference>
<dbReference type="SUPFAM" id="SSF53448">
    <property type="entry name" value="Nucleotide-diphospho-sugar transferases"/>
    <property type="match status" value="1"/>
</dbReference>
<dbReference type="Proteomes" id="UP000192486">
    <property type="component" value="Chromosome"/>
</dbReference>
<comment type="function">
    <text evidence="8">Transfers a GMP moiety from GTP to Mo-molybdopterin (Mo-MPT) cofactor (Moco or molybdenum cofactor) to form Mo-molybdopterin guanine dinucleotide (Mo-MGD) cofactor.</text>
</comment>
<dbReference type="HAMAP" id="MF_00316">
    <property type="entry name" value="MobA"/>
    <property type="match status" value="1"/>
</dbReference>
<keyword evidence="2 8" id="KW-0808">Transferase</keyword>
<evidence type="ECO:0000256" key="7">
    <source>
        <dbReference type="ARBA" id="ARBA00023150"/>
    </source>
</evidence>
<evidence type="ECO:0000256" key="1">
    <source>
        <dbReference type="ARBA" id="ARBA00022490"/>
    </source>
</evidence>
<feature type="binding site" evidence="8">
    <location>
        <position position="97"/>
    </location>
    <ligand>
        <name>GTP</name>
        <dbReference type="ChEBI" id="CHEBI:37565"/>
    </ligand>
</feature>
<protein>
    <recommendedName>
        <fullName evidence="8">Probable molybdenum cofactor guanylyltransferase</fullName>
        <shortName evidence="8">MoCo guanylyltransferase</shortName>
        <ecNumber evidence="8">2.7.7.77</ecNumber>
    </recommendedName>
    <alternativeName>
        <fullName evidence="8">GTP:molybdopterin guanylyltransferase</fullName>
    </alternativeName>
    <alternativeName>
        <fullName evidence="8">Mo-MPT guanylyltransferase</fullName>
    </alternativeName>
    <alternativeName>
        <fullName evidence="8">Molybdopterin guanylyltransferase</fullName>
    </alternativeName>
    <alternativeName>
        <fullName evidence="8">Molybdopterin-guanine dinucleotide synthase</fullName>
        <shortName evidence="8">MGD synthase</shortName>
    </alternativeName>
</protein>
<evidence type="ECO:0000256" key="4">
    <source>
        <dbReference type="ARBA" id="ARBA00022741"/>
    </source>
</evidence>
<proteinExistence type="inferred from homology"/>
<feature type="binding site" evidence="8">
    <location>
        <position position="66"/>
    </location>
    <ligand>
        <name>GTP</name>
        <dbReference type="ChEBI" id="CHEBI:37565"/>
    </ligand>
</feature>
<keyword evidence="3 8" id="KW-0479">Metal-binding</keyword>
<accession>A0ABN4YVC5</accession>
<evidence type="ECO:0000256" key="8">
    <source>
        <dbReference type="HAMAP-Rule" id="MF_00316"/>
    </source>
</evidence>
<comment type="caution">
    <text evidence="8">Lacks conserved residue(s) required for the propagation of feature annotation.</text>
</comment>
<reference evidence="10 11" key="1">
    <citation type="submission" date="2016-04" db="EMBL/GenBank/DDBJ databases">
        <title>Comparative Genomics and Epigenetics of Sporosarcina ureae.</title>
        <authorList>
            <person name="Oliver A.S."/>
            <person name="Cooper K.K."/>
        </authorList>
    </citation>
    <scope>NUCLEOTIDE SEQUENCE [LARGE SCALE GENOMIC DNA]</scope>
    <source>
        <strain evidence="10 11">S204</strain>
    </source>
</reference>
<evidence type="ECO:0000259" key="9">
    <source>
        <dbReference type="Pfam" id="PF12804"/>
    </source>
</evidence>
<feature type="binding site" evidence="8">
    <location>
        <begin position="8"/>
        <end position="10"/>
    </location>
    <ligand>
        <name>GTP</name>
        <dbReference type="ChEBI" id="CHEBI:37565"/>
    </ligand>
</feature>
<evidence type="ECO:0000256" key="6">
    <source>
        <dbReference type="ARBA" id="ARBA00023134"/>
    </source>
</evidence>
<keyword evidence="5 8" id="KW-0460">Magnesium</keyword>
<dbReference type="InterPro" id="IPR029044">
    <property type="entry name" value="Nucleotide-diphossugar_trans"/>
</dbReference>
<dbReference type="Pfam" id="PF12804">
    <property type="entry name" value="NTP_transf_3"/>
    <property type="match status" value="1"/>
</dbReference>
<keyword evidence="1 8" id="KW-0963">Cytoplasm</keyword>
<dbReference type="PANTHER" id="PTHR19136:SF81">
    <property type="entry name" value="MOLYBDENUM COFACTOR GUANYLYLTRANSFERASE"/>
    <property type="match status" value="1"/>
</dbReference>
<gene>
    <name evidence="8" type="primary">mobA</name>
    <name evidence="10" type="ORF">SporoS204_11715</name>
</gene>
<comment type="catalytic activity">
    <reaction evidence="8">
        <text>Mo-molybdopterin + GTP + H(+) = Mo-molybdopterin guanine dinucleotide + diphosphate</text>
        <dbReference type="Rhea" id="RHEA:34243"/>
        <dbReference type="ChEBI" id="CHEBI:15378"/>
        <dbReference type="ChEBI" id="CHEBI:33019"/>
        <dbReference type="ChEBI" id="CHEBI:37565"/>
        <dbReference type="ChEBI" id="CHEBI:71302"/>
        <dbReference type="ChEBI" id="CHEBI:71310"/>
        <dbReference type="EC" id="2.7.7.77"/>
    </reaction>
</comment>
<sequence>MKTVGVLLAGGQSRRFGSPKAFAMHEGHSFYHYALEALRSICDEIVVVTRPEFQEQFPDGVHVTTDLALYAGMGPLAGILSAMELMEADRYVVLPCDMPFIEADIMERLIELHNGDISSVTVEGKRHPLVSVWNATVKPTIQQALRDGNRRVMHVQGQHEGQWIEGALLTDTPEIAFKNVNTPCELERG</sequence>
<keyword evidence="6 8" id="KW-0342">GTP-binding</keyword>
<dbReference type="EMBL" id="CP015108">
    <property type="protein sequence ID" value="ARF14756.1"/>
    <property type="molecule type" value="Genomic_DNA"/>
</dbReference>
<dbReference type="EC" id="2.7.7.77" evidence="8"/>
<evidence type="ECO:0000256" key="3">
    <source>
        <dbReference type="ARBA" id="ARBA00022723"/>
    </source>
</evidence>
<dbReference type="CDD" id="cd02503">
    <property type="entry name" value="MobA"/>
    <property type="match status" value="1"/>
</dbReference>
<dbReference type="Gene3D" id="3.90.550.10">
    <property type="entry name" value="Spore Coat Polysaccharide Biosynthesis Protein SpsA, Chain A"/>
    <property type="match status" value="1"/>
</dbReference>
<name>A0ABN4YVC5_SPOUR</name>
<dbReference type="PANTHER" id="PTHR19136">
    <property type="entry name" value="MOLYBDENUM COFACTOR GUANYLYLTRANSFERASE"/>
    <property type="match status" value="1"/>
</dbReference>
<evidence type="ECO:0000313" key="11">
    <source>
        <dbReference type="Proteomes" id="UP000192486"/>
    </source>
</evidence>
<feature type="domain" description="MobA-like NTP transferase" evidence="9">
    <location>
        <begin position="5"/>
        <end position="154"/>
    </location>
</feature>
<comment type="similarity">
    <text evidence="8">Belongs to the MobA family.</text>
</comment>
<evidence type="ECO:0000313" key="10">
    <source>
        <dbReference type="EMBL" id="ARF14756.1"/>
    </source>
</evidence>
<dbReference type="RefSeq" id="WP_029053549.1">
    <property type="nucleotide sequence ID" value="NZ_CP015108.1"/>
</dbReference>
<comment type="cofactor">
    <cofactor evidence="8">
        <name>Mg(2+)</name>
        <dbReference type="ChEBI" id="CHEBI:18420"/>
    </cofactor>
</comment>